<dbReference type="PANTHER" id="PTHR43876">
    <property type="entry name" value="UBIQUINONE BIOSYNTHESIS MONOOXYGENASE COQ6, MITOCHONDRIAL"/>
    <property type="match status" value="1"/>
</dbReference>
<dbReference type="PRINTS" id="PR00420">
    <property type="entry name" value="RNGMNOXGNASE"/>
</dbReference>
<comment type="pathway">
    <text evidence="2">Cofactor biosynthesis; ubiquinone biosynthesis.</text>
</comment>
<dbReference type="GO" id="GO:0006744">
    <property type="term" value="P:ubiquinone biosynthetic process"/>
    <property type="evidence" value="ECO:0007669"/>
    <property type="project" value="InterPro"/>
</dbReference>
<dbReference type="InterPro" id="IPR018168">
    <property type="entry name" value="Ubi_Hdrlase_CS"/>
</dbReference>
<evidence type="ECO:0000256" key="4">
    <source>
        <dbReference type="ARBA" id="ARBA00022630"/>
    </source>
</evidence>
<evidence type="ECO:0000313" key="10">
    <source>
        <dbReference type="EMBL" id="GGI87134.1"/>
    </source>
</evidence>
<evidence type="ECO:0000256" key="3">
    <source>
        <dbReference type="ARBA" id="ARBA00005349"/>
    </source>
</evidence>
<sequence>MADEAVDVLIIGGGLTGALLLLALKQTGYRALLIDASSFDIKMQADFDSRSLALSLASMRILSMLEVWPSLATKATAINNIHVSEQKRFGVARLSSQTKQPLGFVVEMQDMYSAVWPLLAMDSLLAPASLMALDQEHNVATIEESGGNVVTLKAKLIVAADGADSFVRKLLGLKAEIKNYHQSAIVANVGLARPHRGYAYERFTSSGPLALLPMSENRSSLVWSLPREKANQILQLSDDAFIHALYQEFGYRLGRLVKIGRRGLYPLKQVIMKQQTFGSTVFIGNAAHTLHPVAGQGFNLGLRDVALLAQCLIQYGINTNALDIYEQHRKHDQTAITFFTNGLVDVFTSKRLGLSFARNVGLIALDNLPSAKRILSRYASGFAGVIPDLVCQIPLVAENL</sequence>
<dbReference type="AlphaFoldDB" id="A0A917JVL9"/>
<dbReference type="InterPro" id="IPR051205">
    <property type="entry name" value="UbiH/COQ6_monooxygenase"/>
</dbReference>
<evidence type="ECO:0000256" key="7">
    <source>
        <dbReference type="ARBA" id="ARBA00023033"/>
    </source>
</evidence>
<dbReference type="SUPFAM" id="SSF51905">
    <property type="entry name" value="FAD/NAD(P)-binding domain"/>
    <property type="match status" value="1"/>
</dbReference>
<dbReference type="OrthoDB" id="9769565at2"/>
<keyword evidence="11" id="KW-1185">Reference proteome</keyword>
<evidence type="ECO:0000313" key="11">
    <source>
        <dbReference type="Proteomes" id="UP000630149"/>
    </source>
</evidence>
<keyword evidence="8" id="KW-1133">Transmembrane helix</keyword>
<comment type="cofactor">
    <cofactor evidence="1">
        <name>FAD</name>
        <dbReference type="ChEBI" id="CHEBI:57692"/>
    </cofactor>
</comment>
<keyword evidence="5" id="KW-0274">FAD</keyword>
<dbReference type="Pfam" id="PF01494">
    <property type="entry name" value="FAD_binding_3"/>
    <property type="match status" value="1"/>
</dbReference>
<evidence type="ECO:0000256" key="5">
    <source>
        <dbReference type="ARBA" id="ARBA00022827"/>
    </source>
</evidence>
<dbReference type="InterPro" id="IPR010971">
    <property type="entry name" value="UbiH/COQ6"/>
</dbReference>
<name>A0A917JVL9_9GAMM</name>
<dbReference type="EMBL" id="BMOB01000006">
    <property type="protein sequence ID" value="GGI87134.1"/>
    <property type="molecule type" value="Genomic_DNA"/>
</dbReference>
<comment type="caution">
    <text evidence="10">The sequence shown here is derived from an EMBL/GenBank/DDBJ whole genome shotgun (WGS) entry which is preliminary data.</text>
</comment>
<organism evidence="10 11">
    <name type="scientific">Legionella impletisoli</name>
    <dbReference type="NCBI Taxonomy" id="343510"/>
    <lineage>
        <taxon>Bacteria</taxon>
        <taxon>Pseudomonadati</taxon>
        <taxon>Pseudomonadota</taxon>
        <taxon>Gammaproteobacteria</taxon>
        <taxon>Legionellales</taxon>
        <taxon>Legionellaceae</taxon>
        <taxon>Legionella</taxon>
    </lineage>
</organism>
<dbReference type="Proteomes" id="UP000630149">
    <property type="component" value="Unassembled WGS sequence"/>
</dbReference>
<reference evidence="10" key="1">
    <citation type="journal article" date="2014" name="Int. J. Syst. Evol. Microbiol.">
        <title>Complete genome sequence of Corynebacterium casei LMG S-19264T (=DSM 44701T), isolated from a smear-ripened cheese.</title>
        <authorList>
            <consortium name="US DOE Joint Genome Institute (JGI-PGF)"/>
            <person name="Walter F."/>
            <person name="Albersmeier A."/>
            <person name="Kalinowski J."/>
            <person name="Ruckert C."/>
        </authorList>
    </citation>
    <scope>NUCLEOTIDE SEQUENCE</scope>
    <source>
        <strain evidence="10">JCM 13919</strain>
    </source>
</reference>
<dbReference type="InterPro" id="IPR002938">
    <property type="entry name" value="FAD-bd"/>
</dbReference>
<evidence type="ECO:0000259" key="9">
    <source>
        <dbReference type="Pfam" id="PF01494"/>
    </source>
</evidence>
<dbReference type="GO" id="GO:0008681">
    <property type="term" value="F:2-octaprenyl-6-methoxyphenol hydroxylase activity"/>
    <property type="evidence" value="ECO:0007669"/>
    <property type="project" value="TreeGrafter"/>
</dbReference>
<dbReference type="InterPro" id="IPR036188">
    <property type="entry name" value="FAD/NAD-bd_sf"/>
</dbReference>
<dbReference type="PANTHER" id="PTHR43876:SF8">
    <property type="entry name" value="2-OCTAPRENYL-6-METHOXYPHENOL HYDROXYLASE"/>
    <property type="match status" value="1"/>
</dbReference>
<evidence type="ECO:0000256" key="1">
    <source>
        <dbReference type="ARBA" id="ARBA00001974"/>
    </source>
</evidence>
<reference evidence="10" key="2">
    <citation type="submission" date="2020-09" db="EMBL/GenBank/DDBJ databases">
        <authorList>
            <person name="Sun Q."/>
            <person name="Ohkuma M."/>
        </authorList>
    </citation>
    <scope>NUCLEOTIDE SEQUENCE</scope>
    <source>
        <strain evidence="10">JCM 13919</strain>
    </source>
</reference>
<dbReference type="RefSeq" id="WP_131776934.1">
    <property type="nucleotide sequence ID" value="NZ_BMOB01000006.1"/>
</dbReference>
<dbReference type="GO" id="GO:0071949">
    <property type="term" value="F:FAD binding"/>
    <property type="evidence" value="ECO:0007669"/>
    <property type="project" value="InterPro"/>
</dbReference>
<proteinExistence type="inferred from homology"/>
<keyword evidence="4" id="KW-0285">Flavoprotein</keyword>
<evidence type="ECO:0000256" key="2">
    <source>
        <dbReference type="ARBA" id="ARBA00004749"/>
    </source>
</evidence>
<feature type="domain" description="FAD-binding" evidence="9">
    <location>
        <begin position="6"/>
        <end position="335"/>
    </location>
</feature>
<dbReference type="NCBIfam" id="TIGR01988">
    <property type="entry name" value="Ubi-OHases"/>
    <property type="match status" value="1"/>
</dbReference>
<keyword evidence="7" id="KW-0503">Monooxygenase</keyword>
<protein>
    <submittedName>
        <fullName evidence="10">2-octaprenyl-6-methoxyphenol hydroxylase</fullName>
    </submittedName>
</protein>
<keyword evidence="8" id="KW-0472">Membrane</keyword>
<evidence type="ECO:0000256" key="6">
    <source>
        <dbReference type="ARBA" id="ARBA00023002"/>
    </source>
</evidence>
<dbReference type="PROSITE" id="PS01304">
    <property type="entry name" value="UBIH"/>
    <property type="match status" value="1"/>
</dbReference>
<dbReference type="Gene3D" id="3.50.50.60">
    <property type="entry name" value="FAD/NAD(P)-binding domain"/>
    <property type="match status" value="2"/>
</dbReference>
<keyword evidence="8" id="KW-0812">Transmembrane</keyword>
<comment type="similarity">
    <text evidence="3">Belongs to the UbiH/COQ6 family.</text>
</comment>
<accession>A0A917JVL9</accession>
<keyword evidence="6" id="KW-0560">Oxidoreductase</keyword>
<gene>
    <name evidence="10" type="primary">ubiH</name>
    <name evidence="10" type="ORF">GCM10007966_14820</name>
</gene>
<evidence type="ECO:0000256" key="8">
    <source>
        <dbReference type="SAM" id="Phobius"/>
    </source>
</evidence>
<feature type="transmembrane region" description="Helical" evidence="8">
    <location>
        <begin position="6"/>
        <end position="24"/>
    </location>
</feature>